<dbReference type="InterPro" id="IPR011765">
    <property type="entry name" value="Pept_M16_N"/>
</dbReference>
<dbReference type="PANTHER" id="PTHR11851:SF186">
    <property type="entry name" value="INACTIVE METALLOPROTEASE YMFF-RELATED"/>
    <property type="match status" value="1"/>
</dbReference>
<reference evidence="3 4" key="1">
    <citation type="submission" date="2019-07" db="EMBL/GenBank/DDBJ databases">
        <title>Genome sequence of 2 isolates from Red Sea Mangroves.</title>
        <authorList>
            <person name="Sefrji F."/>
            <person name="Michoud G."/>
            <person name="Merlino G."/>
            <person name="Daffonchio D."/>
        </authorList>
    </citation>
    <scope>NUCLEOTIDE SEQUENCE [LARGE SCALE GENOMIC DNA]</scope>
    <source>
        <strain evidence="3 4">R1DC41</strain>
    </source>
</reference>
<feature type="domain" description="Peptidase M16 N-terminal" evidence="1">
    <location>
        <begin position="51"/>
        <end position="172"/>
    </location>
</feature>
<proteinExistence type="predicted"/>
<dbReference type="PANTHER" id="PTHR11851">
    <property type="entry name" value="METALLOPROTEASE"/>
    <property type="match status" value="1"/>
</dbReference>
<name>A0A7S8CAI5_9BACI</name>
<evidence type="ECO:0000313" key="3">
    <source>
        <dbReference type="EMBL" id="QPC46405.1"/>
    </source>
</evidence>
<dbReference type="SUPFAM" id="SSF63411">
    <property type="entry name" value="LuxS/MPP-like metallohydrolase"/>
    <property type="match status" value="2"/>
</dbReference>
<evidence type="ECO:0000259" key="1">
    <source>
        <dbReference type="Pfam" id="PF00675"/>
    </source>
</evidence>
<dbReference type="AlphaFoldDB" id="A0A7S8CAI5"/>
<dbReference type="EMBL" id="CP049742">
    <property type="protein sequence ID" value="QPC46405.1"/>
    <property type="molecule type" value="Genomic_DNA"/>
</dbReference>
<dbReference type="Gene3D" id="3.30.830.10">
    <property type="entry name" value="Metalloenzyme, LuxS/M16 peptidase-like"/>
    <property type="match status" value="2"/>
</dbReference>
<protein>
    <submittedName>
        <fullName evidence="3">Insulinase family protein</fullName>
    </submittedName>
</protein>
<dbReference type="Proteomes" id="UP000593626">
    <property type="component" value="Chromosome"/>
</dbReference>
<dbReference type="GO" id="GO:0046872">
    <property type="term" value="F:metal ion binding"/>
    <property type="evidence" value="ECO:0007669"/>
    <property type="project" value="InterPro"/>
</dbReference>
<dbReference type="InterPro" id="IPR007863">
    <property type="entry name" value="Peptidase_M16_C"/>
</dbReference>
<keyword evidence="4" id="KW-1185">Reference proteome</keyword>
<evidence type="ECO:0000259" key="2">
    <source>
        <dbReference type="Pfam" id="PF05193"/>
    </source>
</evidence>
<accession>A0A7S8CAI5</accession>
<feature type="domain" description="Peptidase M16 C-terminal" evidence="2">
    <location>
        <begin position="183"/>
        <end position="355"/>
    </location>
</feature>
<dbReference type="NCBIfam" id="NF047422">
    <property type="entry name" value="YfmF_fam"/>
    <property type="match status" value="1"/>
</dbReference>
<dbReference type="KEGG" id="mcui:G8O30_05210"/>
<evidence type="ECO:0000313" key="4">
    <source>
        <dbReference type="Proteomes" id="UP000593626"/>
    </source>
</evidence>
<dbReference type="RefSeq" id="WP_239673929.1">
    <property type="nucleotide sequence ID" value="NZ_CP049742.1"/>
</dbReference>
<dbReference type="InterPro" id="IPR050361">
    <property type="entry name" value="MPP/UQCRC_Complex"/>
</dbReference>
<gene>
    <name evidence="3" type="ORF">G8O30_05210</name>
</gene>
<dbReference type="Pfam" id="PF00675">
    <property type="entry name" value="Peptidase_M16"/>
    <property type="match status" value="1"/>
</dbReference>
<organism evidence="3 4">
    <name type="scientific">Mangrovibacillus cuniculi</name>
    <dbReference type="NCBI Taxonomy" id="2593652"/>
    <lineage>
        <taxon>Bacteria</taxon>
        <taxon>Bacillati</taxon>
        <taxon>Bacillota</taxon>
        <taxon>Bacilli</taxon>
        <taxon>Bacillales</taxon>
        <taxon>Bacillaceae</taxon>
        <taxon>Mangrovibacillus</taxon>
    </lineage>
</organism>
<dbReference type="InterPro" id="IPR011249">
    <property type="entry name" value="Metalloenz_LuxS/M16"/>
</dbReference>
<dbReference type="Pfam" id="PF05193">
    <property type="entry name" value="Peptidase_M16_C"/>
    <property type="match status" value="1"/>
</dbReference>
<sequence>MYTENKTQLNGLNLHTVKSEKFKTNTIVLKSRAPLTKETVTKRAILPYILQSSTKKYPTTTSFRSYLDELYGASFYVDVAKKGEEHVLTFSIEVANEKYLKDSTPLLDKALEFLAEVIFQPNADDGSFTSDVISQEKKNAKQRIQAVYDDKMRYGNARLVEEMCKGEAYALHVHGEKEDVDQLTESSMYEYYQTFLQTDHVDLYVVGDLDEEAVKQSVEKLFPYQKREAYRFETEYQKNVSDVHVVKEPQPVKQGKLNIGFRTNISYKDKEYYALQVYNGILGGFSHSKLFINVREKASLAYYAASRVESHKGLLMVMSGIEFSKYDQAVDIIQKQVDAMKTGDFTDKDLSQTKAVMKNQLLETLDTARGLVEVYYQIEVAAIDASVDDWFTSVEAVTKKEIEEVAQKIQLDTIYFLTGEEETA</sequence>